<keyword evidence="2" id="KW-1185">Reference proteome</keyword>
<name>A0ACD5YPQ6_AVESA</name>
<reference evidence="1" key="1">
    <citation type="submission" date="2021-05" db="EMBL/GenBank/DDBJ databases">
        <authorList>
            <person name="Scholz U."/>
            <person name="Mascher M."/>
            <person name="Fiebig A."/>
        </authorList>
    </citation>
    <scope>NUCLEOTIDE SEQUENCE [LARGE SCALE GENOMIC DNA]</scope>
</reference>
<dbReference type="Proteomes" id="UP001732700">
    <property type="component" value="Chromosome 6A"/>
</dbReference>
<proteinExistence type="predicted"/>
<sequence>MLMPLSAQISETIHPAARFFRVHRRHDCRWWGARSKVVLSPLRATGAGNGVPSGDNVNKRKIAEHIILLRAKPSVSDAEEKDMLDYLYTCQYQMRGILTVSLGRIEDPNSENFTHAVFMRFQQKEDIAKFQSSAYYSKVLDDYVKPVSYGLVSVDFESEVEDDITPLFRRGEDFNYGVEFMLLISFSETASKEAVEDAVAHLQNLIIQYSSFIVQATLGCCLNHIDNGYSHAAVIRFPSLDDFKLFRGSIEYKDVDLGHVSACKGGFLAMVYNGVAISRTPLWFSPEAWVAMGSS</sequence>
<evidence type="ECO:0000313" key="2">
    <source>
        <dbReference type="Proteomes" id="UP001732700"/>
    </source>
</evidence>
<reference evidence="1" key="2">
    <citation type="submission" date="2025-09" db="UniProtKB">
        <authorList>
            <consortium name="EnsemblPlants"/>
        </authorList>
    </citation>
    <scope>IDENTIFICATION</scope>
</reference>
<accession>A0ACD5YPQ6</accession>
<dbReference type="EnsemblPlants" id="AVESA.00010b.r2.6AG1014200.1">
    <property type="protein sequence ID" value="AVESA.00010b.r2.6AG1014200.1.CDS"/>
    <property type="gene ID" value="AVESA.00010b.r2.6AG1014200"/>
</dbReference>
<protein>
    <submittedName>
        <fullName evidence="1">Uncharacterized protein</fullName>
    </submittedName>
</protein>
<organism evidence="1 2">
    <name type="scientific">Avena sativa</name>
    <name type="common">Oat</name>
    <dbReference type="NCBI Taxonomy" id="4498"/>
    <lineage>
        <taxon>Eukaryota</taxon>
        <taxon>Viridiplantae</taxon>
        <taxon>Streptophyta</taxon>
        <taxon>Embryophyta</taxon>
        <taxon>Tracheophyta</taxon>
        <taxon>Spermatophyta</taxon>
        <taxon>Magnoliopsida</taxon>
        <taxon>Liliopsida</taxon>
        <taxon>Poales</taxon>
        <taxon>Poaceae</taxon>
        <taxon>BOP clade</taxon>
        <taxon>Pooideae</taxon>
        <taxon>Poodae</taxon>
        <taxon>Poeae</taxon>
        <taxon>Poeae Chloroplast Group 1 (Aveneae type)</taxon>
        <taxon>Aveninae</taxon>
        <taxon>Avena</taxon>
    </lineage>
</organism>
<evidence type="ECO:0000313" key="1">
    <source>
        <dbReference type="EnsemblPlants" id="AVESA.00010b.r2.6AG1014200.1.CDS"/>
    </source>
</evidence>